<evidence type="ECO:0000256" key="3">
    <source>
        <dbReference type="ARBA" id="ARBA00022630"/>
    </source>
</evidence>
<evidence type="ECO:0000256" key="1">
    <source>
        <dbReference type="ARBA" id="ARBA00001974"/>
    </source>
</evidence>
<reference evidence="9 10" key="2">
    <citation type="journal article" date="2017" name="Sci. Rep.">
        <title>Ant-infecting Ophiocordyceps genomes reveal a high diversity of potential behavioral manipulation genes and a possible major role for enterotoxins.</title>
        <authorList>
            <person name="de Bekker C."/>
            <person name="Ohm R.A."/>
            <person name="Evans H.C."/>
            <person name="Brachmann A."/>
            <person name="Hughes D.P."/>
        </authorList>
    </citation>
    <scope>NUCLEOTIDE SEQUENCE [LARGE SCALE GENOMIC DNA]</scope>
    <source>
        <strain evidence="9 10">SC16a</strain>
    </source>
</reference>
<comment type="similarity">
    <text evidence="2">Belongs to the FMO family.</text>
</comment>
<feature type="region of interest" description="Disordered" evidence="8">
    <location>
        <begin position="51"/>
        <end position="83"/>
    </location>
</feature>
<evidence type="ECO:0000313" key="9">
    <source>
        <dbReference type="EMBL" id="PFH62094.1"/>
    </source>
</evidence>
<name>A0A2A9PLK0_OPHUN</name>
<evidence type="ECO:0008006" key="11">
    <source>
        <dbReference type="Google" id="ProtNLM"/>
    </source>
</evidence>
<evidence type="ECO:0000313" key="10">
    <source>
        <dbReference type="Proteomes" id="UP000037136"/>
    </source>
</evidence>
<organism evidence="9 10">
    <name type="scientific">Ophiocordyceps unilateralis</name>
    <name type="common">Zombie-ant fungus</name>
    <name type="synonym">Torrubia unilateralis</name>
    <dbReference type="NCBI Taxonomy" id="268505"/>
    <lineage>
        <taxon>Eukaryota</taxon>
        <taxon>Fungi</taxon>
        <taxon>Dikarya</taxon>
        <taxon>Ascomycota</taxon>
        <taxon>Pezizomycotina</taxon>
        <taxon>Sordariomycetes</taxon>
        <taxon>Hypocreomycetidae</taxon>
        <taxon>Hypocreales</taxon>
        <taxon>Ophiocordycipitaceae</taxon>
        <taxon>Ophiocordyceps</taxon>
    </lineage>
</organism>
<protein>
    <recommendedName>
        <fullName evidence="11">FAD/NAD(P)-binding domain-containing protein</fullName>
    </recommendedName>
</protein>
<dbReference type="InterPro" id="IPR050346">
    <property type="entry name" value="FMO-like"/>
</dbReference>
<sequence length="471" mass="52430">MGSVSPSRFHVKQVAIIGAGPSGLAAAKYLLAQQAFDHIAVFEQQQDIGGVWVPPPAESSPPPPPSTVPQTNPFRPPETPVPIAEARPHYKPAVYFPSPVYDHLRANIIGPLMQFSDEPFPSSCCVFPSLEDIRASVRRYGREVRHLVRFGQQVTRLELLQEQGRDRWHLRARDLLSGETADYVFDAVVVASGHYSLPFIPDIKNITDFHRAHPTVVTHSKHYRSPKSFLDKKVIVVGNGPSGIDIAAQINAVSKVKTLLSVKAATSPETLACIGCDEAPEIVEFLIDQRGVRFKDGSVEINVDSVVFCTGYLFSYPFLADLQAKLITNGRGVHGLYKHLFTIQHPTLVFLALPMRSVPWPMSECQAAAVATVWSNQLELPPVEEMLSWSRSLHERVGEALHVMPPGGNCQYINELHDWVMKASHLGKQPPRWSDLSGWQHLHMPEARRRFQEQGCRATTWTELGFQEALG</sequence>
<dbReference type="PIRSF" id="PIRSF000332">
    <property type="entry name" value="FMO"/>
    <property type="match status" value="1"/>
</dbReference>
<keyword evidence="5" id="KW-0521">NADP</keyword>
<reference evidence="9 10" key="1">
    <citation type="journal article" date="2015" name="BMC Genomics">
        <title>Gene expression during zombie ant biting behavior reflects the complexity underlying fungal parasitic behavioral manipulation.</title>
        <authorList>
            <person name="de Bekker C."/>
            <person name="Ohm R.A."/>
            <person name="Loreto R.G."/>
            <person name="Sebastian A."/>
            <person name="Albert I."/>
            <person name="Merrow M."/>
            <person name="Brachmann A."/>
            <person name="Hughes D.P."/>
        </authorList>
    </citation>
    <scope>NUCLEOTIDE SEQUENCE [LARGE SCALE GENOMIC DNA]</scope>
    <source>
        <strain evidence="9 10">SC16a</strain>
    </source>
</reference>
<keyword evidence="4" id="KW-0274">FAD</keyword>
<dbReference type="GO" id="GO:0050661">
    <property type="term" value="F:NADP binding"/>
    <property type="evidence" value="ECO:0007669"/>
    <property type="project" value="InterPro"/>
</dbReference>
<dbReference type="Pfam" id="PF13450">
    <property type="entry name" value="NAD_binding_8"/>
    <property type="match status" value="1"/>
</dbReference>
<keyword evidence="3" id="KW-0285">Flavoprotein</keyword>
<comment type="caution">
    <text evidence="9">The sequence shown here is derived from an EMBL/GenBank/DDBJ whole genome shotgun (WGS) entry which is preliminary data.</text>
</comment>
<dbReference type="GO" id="GO:0004499">
    <property type="term" value="F:N,N-dimethylaniline monooxygenase activity"/>
    <property type="evidence" value="ECO:0007669"/>
    <property type="project" value="InterPro"/>
</dbReference>
<evidence type="ECO:0000256" key="8">
    <source>
        <dbReference type="SAM" id="MobiDB-lite"/>
    </source>
</evidence>
<dbReference type="PRINTS" id="PR00370">
    <property type="entry name" value="FMOXYGENASE"/>
</dbReference>
<feature type="compositionally biased region" description="Pro residues" evidence="8">
    <location>
        <begin position="53"/>
        <end position="67"/>
    </location>
</feature>
<keyword evidence="7" id="KW-0503">Monooxygenase</keyword>
<keyword evidence="10" id="KW-1185">Reference proteome</keyword>
<dbReference type="Proteomes" id="UP000037136">
    <property type="component" value="Unassembled WGS sequence"/>
</dbReference>
<dbReference type="InterPro" id="IPR036188">
    <property type="entry name" value="FAD/NAD-bd_sf"/>
</dbReference>
<dbReference type="Pfam" id="PF00743">
    <property type="entry name" value="FMO-like"/>
    <property type="match status" value="2"/>
</dbReference>
<gene>
    <name evidence="9" type="ORF">XA68_15185</name>
</gene>
<dbReference type="PANTHER" id="PTHR23023">
    <property type="entry name" value="DIMETHYLANILINE MONOOXYGENASE"/>
    <property type="match status" value="1"/>
</dbReference>
<dbReference type="Gene3D" id="3.50.50.60">
    <property type="entry name" value="FAD/NAD(P)-binding domain"/>
    <property type="match status" value="2"/>
</dbReference>
<comment type="cofactor">
    <cofactor evidence="1">
        <name>FAD</name>
        <dbReference type="ChEBI" id="CHEBI:57692"/>
    </cofactor>
</comment>
<evidence type="ECO:0000256" key="2">
    <source>
        <dbReference type="ARBA" id="ARBA00009183"/>
    </source>
</evidence>
<dbReference type="STRING" id="268505.A0A2A9PLK0"/>
<dbReference type="OrthoDB" id="66881at2759"/>
<dbReference type="FunFam" id="3.50.50.60:FF:000138">
    <property type="entry name" value="Flavin-containing monooxygenase"/>
    <property type="match status" value="1"/>
</dbReference>
<accession>A0A2A9PLK0</accession>
<dbReference type="AlphaFoldDB" id="A0A2A9PLK0"/>
<dbReference type="InterPro" id="IPR000960">
    <property type="entry name" value="Flavin_mOase"/>
</dbReference>
<evidence type="ECO:0000256" key="6">
    <source>
        <dbReference type="ARBA" id="ARBA00023002"/>
    </source>
</evidence>
<proteinExistence type="inferred from homology"/>
<evidence type="ECO:0000256" key="5">
    <source>
        <dbReference type="ARBA" id="ARBA00022857"/>
    </source>
</evidence>
<evidence type="ECO:0000256" key="4">
    <source>
        <dbReference type="ARBA" id="ARBA00022827"/>
    </source>
</evidence>
<dbReference type="EMBL" id="LAZP02000042">
    <property type="protein sequence ID" value="PFH62094.1"/>
    <property type="molecule type" value="Genomic_DNA"/>
</dbReference>
<dbReference type="InterPro" id="IPR020946">
    <property type="entry name" value="Flavin_mOase-like"/>
</dbReference>
<evidence type="ECO:0000256" key="7">
    <source>
        <dbReference type="ARBA" id="ARBA00023033"/>
    </source>
</evidence>
<dbReference type="SUPFAM" id="SSF51905">
    <property type="entry name" value="FAD/NAD(P)-binding domain"/>
    <property type="match status" value="2"/>
</dbReference>
<keyword evidence="6" id="KW-0560">Oxidoreductase</keyword>
<dbReference type="GO" id="GO:0050660">
    <property type="term" value="F:flavin adenine dinucleotide binding"/>
    <property type="evidence" value="ECO:0007669"/>
    <property type="project" value="InterPro"/>
</dbReference>